<dbReference type="Pfam" id="PF00582">
    <property type="entry name" value="Usp"/>
    <property type="match status" value="2"/>
</dbReference>
<evidence type="ECO:0000256" key="1">
    <source>
        <dbReference type="ARBA" id="ARBA00008791"/>
    </source>
</evidence>
<comment type="similarity">
    <text evidence="1">Belongs to the universal stress protein A family.</text>
</comment>
<dbReference type="CDD" id="cd23944">
    <property type="entry name" value="USP_Rv2623_repeat1"/>
    <property type="match status" value="1"/>
</dbReference>
<sequence>MTTGRSPSGVVVGVDGSQESGAAVRWAAREAQLHGLPMILMYAVRRPIVTWPLAPSDHIAIEGELQNAEDALKYARQAALAIGGPRQPPDVYTEIARSGAVSALVDASKDAHMVVVGSRGMGSMGRLLLGSVSSGVIHHARCPVTVVRSRMGELPDDGAPILLGVDGSPVSEAATALAFEEASRRGVDLVALHAWSDVGGLPLQGQEWRARKEQAEEILAERLAGWQERYPEVPIRRHVEFDEPARQLVDRSGTAQLVVVGSHGRGGFSGMLLGSVSSAVVQSVDVPVTVVRPRS</sequence>
<dbReference type="InterPro" id="IPR006015">
    <property type="entry name" value="Universal_stress_UspA"/>
</dbReference>
<dbReference type="SUPFAM" id="SSF52402">
    <property type="entry name" value="Adenine nucleotide alpha hydrolases-like"/>
    <property type="match status" value="2"/>
</dbReference>
<accession>A0A178LUM8</accession>
<dbReference type="EMBL" id="LWCS01000024">
    <property type="protein sequence ID" value="OAN37866.1"/>
    <property type="molecule type" value="Genomic_DNA"/>
</dbReference>
<protein>
    <submittedName>
        <fullName evidence="3">Universal stress protein</fullName>
    </submittedName>
</protein>
<dbReference type="InterPro" id="IPR051688">
    <property type="entry name" value="USP_A"/>
</dbReference>
<dbReference type="InterPro" id="IPR014729">
    <property type="entry name" value="Rossmann-like_a/b/a_fold"/>
</dbReference>
<feature type="domain" description="UspA" evidence="2">
    <location>
        <begin position="160"/>
        <end position="292"/>
    </location>
</feature>
<dbReference type="PANTHER" id="PTHR43010:SF1">
    <property type="entry name" value="USPA DOMAIN-CONTAINING PROTEIN"/>
    <property type="match status" value="1"/>
</dbReference>
<proteinExistence type="inferred from homology"/>
<organism evidence="3 4">
    <name type="scientific">Mycolicibacterium iranicum</name>
    <name type="common">Mycobacterium iranicum</name>
    <dbReference type="NCBI Taxonomy" id="912594"/>
    <lineage>
        <taxon>Bacteria</taxon>
        <taxon>Bacillati</taxon>
        <taxon>Actinomycetota</taxon>
        <taxon>Actinomycetes</taxon>
        <taxon>Mycobacteriales</taxon>
        <taxon>Mycobacteriaceae</taxon>
        <taxon>Mycolicibacterium</taxon>
    </lineage>
</organism>
<feature type="domain" description="UspA" evidence="2">
    <location>
        <begin position="10"/>
        <end position="148"/>
    </location>
</feature>
<evidence type="ECO:0000259" key="2">
    <source>
        <dbReference type="Pfam" id="PF00582"/>
    </source>
</evidence>
<dbReference type="PANTHER" id="PTHR43010">
    <property type="entry name" value="UNIVERSAL STRESS PROTEIN SLR1230"/>
    <property type="match status" value="1"/>
</dbReference>
<dbReference type="eggNOG" id="COG0589">
    <property type="taxonomic scope" value="Bacteria"/>
</dbReference>
<dbReference type="InterPro" id="IPR006016">
    <property type="entry name" value="UspA"/>
</dbReference>
<dbReference type="Proteomes" id="UP000078396">
    <property type="component" value="Unassembled WGS sequence"/>
</dbReference>
<dbReference type="OrthoDB" id="3174546at2"/>
<dbReference type="AlphaFoldDB" id="A0A178LUM8"/>
<gene>
    <name evidence="3" type="ORF">A4X20_21105</name>
</gene>
<evidence type="ECO:0000313" key="3">
    <source>
        <dbReference type="EMBL" id="OAN37866.1"/>
    </source>
</evidence>
<evidence type="ECO:0000313" key="4">
    <source>
        <dbReference type="Proteomes" id="UP000078396"/>
    </source>
</evidence>
<reference evidence="3 4" key="1">
    <citation type="submission" date="2016-04" db="EMBL/GenBank/DDBJ databases">
        <title>Draft Genome Sequences of Staphylococcus capitis Strain H36, S. capitis Strain H65, S. cohnii Strain H62, S. hominis Strain H69, Mycobacterium iranicum Strain H39, Plantibacter sp. Strain H53, Pseudomonas oryzihabitans Strain H72, and Microbacterium sp. Strain H83, isolated from residential settings.</title>
        <authorList>
            <person name="Lymperopoulou D."/>
            <person name="Adams R.I."/>
            <person name="Lindow S."/>
            <person name="Coil D.A."/>
            <person name="Jospin G."/>
            <person name="Eisen J.A."/>
        </authorList>
    </citation>
    <scope>NUCLEOTIDE SEQUENCE [LARGE SCALE GENOMIC DNA]</scope>
    <source>
        <strain evidence="3 4">H39</strain>
    </source>
</reference>
<name>A0A178LUM8_MYCIR</name>
<dbReference type="RefSeq" id="WP_064282298.1">
    <property type="nucleotide sequence ID" value="NZ_LWCS01000024.1"/>
</dbReference>
<dbReference type="PRINTS" id="PR01438">
    <property type="entry name" value="UNVRSLSTRESS"/>
</dbReference>
<dbReference type="Gene3D" id="3.40.50.620">
    <property type="entry name" value="HUPs"/>
    <property type="match status" value="2"/>
</dbReference>
<comment type="caution">
    <text evidence="3">The sequence shown here is derived from an EMBL/GenBank/DDBJ whole genome shotgun (WGS) entry which is preliminary data.</text>
</comment>